<dbReference type="EMBL" id="KN832135">
    <property type="protein sequence ID" value="KIN93794.1"/>
    <property type="molecule type" value="Genomic_DNA"/>
</dbReference>
<dbReference type="HOGENOM" id="CLU_074887_0_0_1"/>
<proteinExistence type="predicted"/>
<dbReference type="Proteomes" id="UP000054217">
    <property type="component" value="Unassembled WGS sequence"/>
</dbReference>
<reference evidence="3" key="2">
    <citation type="submission" date="2015-01" db="EMBL/GenBank/DDBJ databases">
        <title>Evolutionary Origins and Diversification of the Mycorrhizal Mutualists.</title>
        <authorList>
            <consortium name="DOE Joint Genome Institute"/>
            <consortium name="Mycorrhizal Genomics Consortium"/>
            <person name="Kohler A."/>
            <person name="Kuo A."/>
            <person name="Nagy L.G."/>
            <person name="Floudas D."/>
            <person name="Copeland A."/>
            <person name="Barry K.W."/>
            <person name="Cichocki N."/>
            <person name="Veneault-Fourrey C."/>
            <person name="LaButti K."/>
            <person name="Lindquist E.A."/>
            <person name="Lipzen A."/>
            <person name="Lundell T."/>
            <person name="Morin E."/>
            <person name="Murat C."/>
            <person name="Riley R."/>
            <person name="Ohm R."/>
            <person name="Sun H."/>
            <person name="Tunlid A."/>
            <person name="Henrissat B."/>
            <person name="Grigoriev I.V."/>
            <person name="Hibbett D.S."/>
            <person name="Martin F."/>
        </authorList>
    </citation>
    <scope>NUCLEOTIDE SEQUENCE [LARGE SCALE GENOMIC DNA]</scope>
    <source>
        <strain evidence="3">Marx 270</strain>
    </source>
</reference>
<evidence type="ECO:0000313" key="2">
    <source>
        <dbReference type="EMBL" id="KIN93794.1"/>
    </source>
</evidence>
<keyword evidence="3" id="KW-1185">Reference proteome</keyword>
<feature type="domain" description="CxC5 like cysteine cluster associated with KDZ" evidence="1">
    <location>
        <begin position="103"/>
        <end position="203"/>
    </location>
</feature>
<reference evidence="2 3" key="1">
    <citation type="submission" date="2014-04" db="EMBL/GenBank/DDBJ databases">
        <authorList>
            <consortium name="DOE Joint Genome Institute"/>
            <person name="Kuo A."/>
            <person name="Kohler A."/>
            <person name="Costa M.D."/>
            <person name="Nagy L.G."/>
            <person name="Floudas D."/>
            <person name="Copeland A."/>
            <person name="Barry K.W."/>
            <person name="Cichocki N."/>
            <person name="Veneault-Fourrey C."/>
            <person name="LaButti K."/>
            <person name="Lindquist E.A."/>
            <person name="Lipzen A."/>
            <person name="Lundell T."/>
            <person name="Morin E."/>
            <person name="Murat C."/>
            <person name="Sun H."/>
            <person name="Tunlid A."/>
            <person name="Henrissat B."/>
            <person name="Grigoriev I.V."/>
            <person name="Hibbett D.S."/>
            <person name="Martin F."/>
            <person name="Nordberg H.P."/>
            <person name="Cantor M.N."/>
            <person name="Hua S.X."/>
        </authorList>
    </citation>
    <scope>NUCLEOTIDE SEQUENCE [LARGE SCALE GENOMIC DNA]</scope>
    <source>
        <strain evidence="2 3">Marx 270</strain>
    </source>
</reference>
<dbReference type="Pfam" id="PF18718">
    <property type="entry name" value="CxC5"/>
    <property type="match status" value="1"/>
</dbReference>
<name>A0A0C3MY14_PISTI</name>
<sequence>MLLVVLLKWLERNPFLWTTTVSQLVLFITLSANLKWNIIVAQSSHHPLDVPPSILPDSVVAFLVKATSMSLESVQCIWPLLNDIVWDFHPETLCDADLTFLALKTLYPPTNCCENMECSRMSELHKVEACQVVVYTLNGCEPAWVIHLYCKDCHCNYHHNYYVCDGWRTYYKGIPTFLQVSEHCCVEWQLVEICSATNCSMIFMTTFAHEASSVFGDVGWPFSPTLSMVHVWDMFVLLVLLHDHASRDEVLIIPHTGDQRNHFDMAMQEHNEWIVYHGQDEIDHYCDGWMRVYEEDQDGTPELHKSSHLK</sequence>
<dbReference type="AlphaFoldDB" id="A0A0C3MY14"/>
<evidence type="ECO:0000313" key="3">
    <source>
        <dbReference type="Proteomes" id="UP000054217"/>
    </source>
</evidence>
<dbReference type="InParanoid" id="A0A0C3MY14"/>
<evidence type="ECO:0000259" key="1">
    <source>
        <dbReference type="Pfam" id="PF18718"/>
    </source>
</evidence>
<organism evidence="2 3">
    <name type="scientific">Pisolithus tinctorius Marx 270</name>
    <dbReference type="NCBI Taxonomy" id="870435"/>
    <lineage>
        <taxon>Eukaryota</taxon>
        <taxon>Fungi</taxon>
        <taxon>Dikarya</taxon>
        <taxon>Basidiomycota</taxon>
        <taxon>Agaricomycotina</taxon>
        <taxon>Agaricomycetes</taxon>
        <taxon>Agaricomycetidae</taxon>
        <taxon>Boletales</taxon>
        <taxon>Sclerodermatineae</taxon>
        <taxon>Pisolithaceae</taxon>
        <taxon>Pisolithus</taxon>
    </lineage>
</organism>
<dbReference type="OrthoDB" id="2618502at2759"/>
<accession>A0A0C3MY14</accession>
<protein>
    <recommendedName>
        <fullName evidence="1">CxC5 like cysteine cluster associated with KDZ domain-containing protein</fullName>
    </recommendedName>
</protein>
<dbReference type="STRING" id="870435.A0A0C3MY14"/>
<gene>
    <name evidence="2" type="ORF">M404DRAFT_170204</name>
</gene>
<dbReference type="InterPro" id="IPR041539">
    <property type="entry name" value="CxC5"/>
</dbReference>